<keyword evidence="3" id="KW-1185">Reference proteome</keyword>
<dbReference type="AlphaFoldDB" id="A0A0N4WLV8"/>
<gene>
    <name evidence="2" type="ORF">HPLM_LOCUS12149</name>
</gene>
<evidence type="ECO:0000313" key="4">
    <source>
        <dbReference type="WBParaSite" id="HPLM_0001215701-mRNA-1"/>
    </source>
</evidence>
<accession>A0A0N4WLV8</accession>
<reference evidence="2 3" key="2">
    <citation type="submission" date="2018-11" db="EMBL/GenBank/DDBJ databases">
        <authorList>
            <consortium name="Pathogen Informatics"/>
        </authorList>
    </citation>
    <scope>NUCLEOTIDE SEQUENCE [LARGE SCALE GENOMIC DNA]</scope>
    <source>
        <strain evidence="2 3">MHpl1</strain>
    </source>
</reference>
<dbReference type="Proteomes" id="UP000268014">
    <property type="component" value="Unassembled WGS sequence"/>
</dbReference>
<dbReference type="EMBL" id="UZAF01017772">
    <property type="protein sequence ID" value="VDO44847.1"/>
    <property type="molecule type" value="Genomic_DNA"/>
</dbReference>
<organism evidence="4">
    <name type="scientific">Haemonchus placei</name>
    <name type="common">Barber's pole worm</name>
    <dbReference type="NCBI Taxonomy" id="6290"/>
    <lineage>
        <taxon>Eukaryota</taxon>
        <taxon>Metazoa</taxon>
        <taxon>Ecdysozoa</taxon>
        <taxon>Nematoda</taxon>
        <taxon>Chromadorea</taxon>
        <taxon>Rhabditida</taxon>
        <taxon>Rhabditina</taxon>
        <taxon>Rhabditomorpha</taxon>
        <taxon>Strongyloidea</taxon>
        <taxon>Trichostrongylidae</taxon>
        <taxon>Haemonchus</taxon>
    </lineage>
</organism>
<evidence type="ECO:0000313" key="2">
    <source>
        <dbReference type="EMBL" id="VDO44847.1"/>
    </source>
</evidence>
<name>A0A0N4WLV8_HAEPC</name>
<evidence type="ECO:0000256" key="1">
    <source>
        <dbReference type="SAM" id="MobiDB-lite"/>
    </source>
</evidence>
<sequence>MDEPACKKLKVDSVPCSDFESGDGLDGLSELEKLEPLPQSAHIGGDIPVSSQSLF</sequence>
<proteinExistence type="predicted"/>
<feature type="region of interest" description="Disordered" evidence="1">
    <location>
        <begin position="36"/>
        <end position="55"/>
    </location>
</feature>
<reference evidence="4" key="1">
    <citation type="submission" date="2017-02" db="UniProtKB">
        <authorList>
            <consortium name="WormBaseParasite"/>
        </authorList>
    </citation>
    <scope>IDENTIFICATION</scope>
</reference>
<protein>
    <submittedName>
        <fullName evidence="4">MKNK2</fullName>
    </submittedName>
</protein>
<evidence type="ECO:0000313" key="3">
    <source>
        <dbReference type="Proteomes" id="UP000268014"/>
    </source>
</evidence>
<dbReference type="WBParaSite" id="HPLM_0001215701-mRNA-1">
    <property type="protein sequence ID" value="HPLM_0001215701-mRNA-1"/>
    <property type="gene ID" value="HPLM_0001215701"/>
</dbReference>
<dbReference type="OrthoDB" id="5804623at2759"/>